<evidence type="ECO:0000256" key="2">
    <source>
        <dbReference type="ARBA" id="ARBA00022729"/>
    </source>
</evidence>
<feature type="active site" evidence="7">
    <location>
        <position position="170"/>
    </location>
</feature>
<keyword evidence="11" id="KW-0645">Protease</keyword>
<dbReference type="GO" id="GO:0009002">
    <property type="term" value="F:serine-type D-Ala-D-Ala carboxypeptidase activity"/>
    <property type="evidence" value="ECO:0007669"/>
    <property type="project" value="InterPro"/>
</dbReference>
<name>A0A0G1CHG2_9BACT</name>
<dbReference type="PATRIC" id="fig|1618436.3.peg.648"/>
<sequence>MFTAKVFKIMVITIVILLGSSVAVVVLAGKQLEAPVLGIISPLSDDEKLIAIQKQEVSDKKTVDSYPANEYFPSSLTPRFTDVPEIKATAYAVMERKSRELLVAKNLTTEHPIASVAKIMTAVVALDSKDLDLELRVSSSAAEIGEATMGLTAGERVTVEDLLYGLLLPSGNDAAETLAEGLTGGRTNFLRAMNEKAAELGLFDSYFFNPSGLDGDTRETTTFSTGLDLLALTNYALSSPTFAEIVDTRYKEIPYIENKHKAFYLNNILQLDASYPGVKGVKPGITDFAGETLVSYAENGGKQIIIVLLGTQYSRDEVVKLYDYVFAKLGVRVR</sequence>
<evidence type="ECO:0000313" key="11">
    <source>
        <dbReference type="EMBL" id="KKS84919.1"/>
    </source>
</evidence>
<dbReference type="PRINTS" id="PR00725">
    <property type="entry name" value="DADACBPTASE1"/>
</dbReference>
<dbReference type="GO" id="GO:0009252">
    <property type="term" value="P:peptidoglycan biosynthetic process"/>
    <property type="evidence" value="ECO:0007669"/>
    <property type="project" value="UniProtKB-KW"/>
</dbReference>
<dbReference type="STRING" id="1618436.UV59_C0012G0012"/>
<comment type="caution">
    <text evidence="11">The sequence shown here is derived from an EMBL/GenBank/DDBJ whole genome shotgun (WGS) entry which is preliminary data.</text>
</comment>
<protein>
    <submittedName>
        <fullName evidence="11">Serine-type D-Ala-D-Ala carboxypeptidase</fullName>
    </submittedName>
</protein>
<dbReference type="AlphaFoldDB" id="A0A0G1CHG2"/>
<evidence type="ECO:0000256" key="7">
    <source>
        <dbReference type="PIRSR" id="PIRSR618044-1"/>
    </source>
</evidence>
<feature type="active site" description="Acyl-ester intermediate" evidence="7">
    <location>
        <position position="115"/>
    </location>
</feature>
<dbReference type="GO" id="GO:0071555">
    <property type="term" value="P:cell wall organization"/>
    <property type="evidence" value="ECO:0007669"/>
    <property type="project" value="UniProtKB-KW"/>
</dbReference>
<organism evidence="11 12">
    <name type="scientific">Candidatus Gottesmanbacteria bacterium GW2011_GWA1_43_11</name>
    <dbReference type="NCBI Taxonomy" id="1618436"/>
    <lineage>
        <taxon>Bacteria</taxon>
        <taxon>Candidatus Gottesmaniibacteriota</taxon>
    </lineage>
</organism>
<dbReference type="Pfam" id="PF00768">
    <property type="entry name" value="Peptidase_S11"/>
    <property type="match status" value="1"/>
</dbReference>
<dbReference type="Gene3D" id="3.40.710.10">
    <property type="entry name" value="DD-peptidase/beta-lactamase superfamily"/>
    <property type="match status" value="1"/>
</dbReference>
<keyword evidence="3" id="KW-0378">Hydrolase</keyword>
<dbReference type="InterPro" id="IPR018044">
    <property type="entry name" value="Peptidase_S11"/>
</dbReference>
<evidence type="ECO:0000256" key="3">
    <source>
        <dbReference type="ARBA" id="ARBA00022801"/>
    </source>
</evidence>
<evidence type="ECO:0000256" key="5">
    <source>
        <dbReference type="ARBA" id="ARBA00022984"/>
    </source>
</evidence>
<dbReference type="InterPro" id="IPR001967">
    <property type="entry name" value="Peptidase_S11_N"/>
</dbReference>
<feature type="active site" description="Proton acceptor" evidence="7">
    <location>
        <position position="118"/>
    </location>
</feature>
<feature type="domain" description="Peptidase S11 D-alanyl-D-alanine carboxypeptidase A N-terminal" evidence="10">
    <location>
        <begin position="82"/>
        <end position="311"/>
    </location>
</feature>
<evidence type="ECO:0000256" key="8">
    <source>
        <dbReference type="PIRSR" id="PIRSR618044-2"/>
    </source>
</evidence>
<evidence type="ECO:0000313" key="12">
    <source>
        <dbReference type="Proteomes" id="UP000034543"/>
    </source>
</evidence>
<dbReference type="SUPFAM" id="SSF56601">
    <property type="entry name" value="beta-lactamase/transpeptidase-like"/>
    <property type="match status" value="1"/>
</dbReference>
<evidence type="ECO:0000256" key="1">
    <source>
        <dbReference type="ARBA" id="ARBA00007164"/>
    </source>
</evidence>
<dbReference type="EMBL" id="LCFB01000012">
    <property type="protein sequence ID" value="KKS84919.1"/>
    <property type="molecule type" value="Genomic_DNA"/>
</dbReference>
<keyword evidence="11" id="KW-0121">Carboxypeptidase</keyword>
<evidence type="ECO:0000256" key="6">
    <source>
        <dbReference type="ARBA" id="ARBA00023316"/>
    </source>
</evidence>
<dbReference type="InterPro" id="IPR012338">
    <property type="entry name" value="Beta-lactam/transpept-like"/>
</dbReference>
<dbReference type="PANTHER" id="PTHR21581">
    <property type="entry name" value="D-ALANYL-D-ALANINE CARBOXYPEPTIDASE"/>
    <property type="match status" value="1"/>
</dbReference>
<keyword evidence="4" id="KW-0133">Cell shape</keyword>
<feature type="binding site" evidence="8">
    <location>
        <position position="282"/>
    </location>
    <ligand>
        <name>substrate</name>
    </ligand>
</feature>
<gene>
    <name evidence="11" type="ORF">UV59_C0012G0012</name>
</gene>
<reference evidence="11 12" key="1">
    <citation type="journal article" date="2015" name="Nature">
        <title>rRNA introns, odd ribosomes, and small enigmatic genomes across a large radiation of phyla.</title>
        <authorList>
            <person name="Brown C.T."/>
            <person name="Hug L.A."/>
            <person name="Thomas B.C."/>
            <person name="Sharon I."/>
            <person name="Castelle C.J."/>
            <person name="Singh A."/>
            <person name="Wilkins M.J."/>
            <person name="Williams K.H."/>
            <person name="Banfield J.F."/>
        </authorList>
    </citation>
    <scope>NUCLEOTIDE SEQUENCE [LARGE SCALE GENOMIC DNA]</scope>
</reference>
<dbReference type="GO" id="GO:0008360">
    <property type="term" value="P:regulation of cell shape"/>
    <property type="evidence" value="ECO:0007669"/>
    <property type="project" value="UniProtKB-KW"/>
</dbReference>
<proteinExistence type="inferred from homology"/>
<evidence type="ECO:0000259" key="10">
    <source>
        <dbReference type="Pfam" id="PF00768"/>
    </source>
</evidence>
<keyword evidence="6" id="KW-0961">Cell wall biogenesis/degradation</keyword>
<keyword evidence="2" id="KW-0732">Signal</keyword>
<dbReference type="GO" id="GO:0006508">
    <property type="term" value="P:proteolysis"/>
    <property type="evidence" value="ECO:0007669"/>
    <property type="project" value="InterPro"/>
</dbReference>
<evidence type="ECO:0000256" key="4">
    <source>
        <dbReference type="ARBA" id="ARBA00022960"/>
    </source>
</evidence>
<evidence type="ECO:0000256" key="9">
    <source>
        <dbReference type="RuleBase" id="RU004016"/>
    </source>
</evidence>
<keyword evidence="5" id="KW-0573">Peptidoglycan synthesis</keyword>
<dbReference type="PANTHER" id="PTHR21581:SF6">
    <property type="entry name" value="TRAFFICKING PROTEIN PARTICLE COMPLEX SUBUNIT 12"/>
    <property type="match status" value="1"/>
</dbReference>
<accession>A0A0G1CHG2</accession>
<comment type="similarity">
    <text evidence="1 9">Belongs to the peptidase S11 family.</text>
</comment>
<dbReference type="Proteomes" id="UP000034543">
    <property type="component" value="Unassembled WGS sequence"/>
</dbReference>